<comment type="caution">
    <text evidence="1">The sequence shown here is derived from an EMBL/GenBank/DDBJ whole genome shotgun (WGS) entry which is preliminary data.</text>
</comment>
<evidence type="ECO:0000313" key="2">
    <source>
        <dbReference type="Proteomes" id="UP000729402"/>
    </source>
</evidence>
<dbReference type="Proteomes" id="UP000729402">
    <property type="component" value="Unassembled WGS sequence"/>
</dbReference>
<reference evidence="1" key="1">
    <citation type="journal article" date="2021" name="bioRxiv">
        <title>Whole Genome Assembly and Annotation of Northern Wild Rice, Zizania palustris L., Supports a Whole Genome Duplication in the Zizania Genus.</title>
        <authorList>
            <person name="Haas M."/>
            <person name="Kono T."/>
            <person name="Macchietto M."/>
            <person name="Millas R."/>
            <person name="McGilp L."/>
            <person name="Shao M."/>
            <person name="Duquette J."/>
            <person name="Hirsch C.N."/>
            <person name="Kimball J."/>
        </authorList>
    </citation>
    <scope>NUCLEOTIDE SEQUENCE</scope>
    <source>
        <tissue evidence="1">Fresh leaf tissue</tissue>
    </source>
</reference>
<proteinExistence type="predicted"/>
<gene>
    <name evidence="1" type="ORF">GUJ93_ZPchr0009g2153</name>
</gene>
<evidence type="ECO:0000313" key="1">
    <source>
        <dbReference type="EMBL" id="KAG8048493.1"/>
    </source>
</evidence>
<reference evidence="1" key="2">
    <citation type="submission" date="2021-02" db="EMBL/GenBank/DDBJ databases">
        <authorList>
            <person name="Kimball J.A."/>
            <person name="Haas M.W."/>
            <person name="Macchietto M."/>
            <person name="Kono T."/>
            <person name="Duquette J."/>
            <person name="Shao M."/>
        </authorList>
    </citation>
    <scope>NUCLEOTIDE SEQUENCE</scope>
    <source>
        <tissue evidence="1">Fresh leaf tissue</tissue>
    </source>
</reference>
<sequence length="121" mass="13562">MDELTKEAVLVVPDSKDEQEDLAPDDLALLLDSKDEQKDVVPEDLTPNNVMLLPSCCSGVHDVKDHEMSRLACRKPCYHCGLVHSDYTITSWIYSLDDFNCEILIPNIDEVNMDGTTLVLP</sequence>
<organism evidence="1 2">
    <name type="scientific">Zizania palustris</name>
    <name type="common">Northern wild rice</name>
    <dbReference type="NCBI Taxonomy" id="103762"/>
    <lineage>
        <taxon>Eukaryota</taxon>
        <taxon>Viridiplantae</taxon>
        <taxon>Streptophyta</taxon>
        <taxon>Embryophyta</taxon>
        <taxon>Tracheophyta</taxon>
        <taxon>Spermatophyta</taxon>
        <taxon>Magnoliopsida</taxon>
        <taxon>Liliopsida</taxon>
        <taxon>Poales</taxon>
        <taxon>Poaceae</taxon>
        <taxon>BOP clade</taxon>
        <taxon>Oryzoideae</taxon>
        <taxon>Oryzeae</taxon>
        <taxon>Zizaniinae</taxon>
        <taxon>Zizania</taxon>
    </lineage>
</organism>
<dbReference type="AlphaFoldDB" id="A0A8J5RES9"/>
<name>A0A8J5RES9_ZIZPA</name>
<accession>A0A8J5RES9</accession>
<dbReference type="OrthoDB" id="688631at2759"/>
<keyword evidence="2" id="KW-1185">Reference proteome</keyword>
<protein>
    <submittedName>
        <fullName evidence="1">Uncharacterized protein</fullName>
    </submittedName>
</protein>
<dbReference type="EMBL" id="JAAALK010000289">
    <property type="protein sequence ID" value="KAG8048493.1"/>
    <property type="molecule type" value="Genomic_DNA"/>
</dbReference>